<dbReference type="PANTHER" id="PTHR42748">
    <property type="entry name" value="NITROGEN METABOLITE REPRESSION PROTEIN NMRA FAMILY MEMBER"/>
    <property type="match status" value="1"/>
</dbReference>
<dbReference type="Pfam" id="PF05368">
    <property type="entry name" value="NmrA"/>
    <property type="match status" value="1"/>
</dbReference>
<accession>A0A9P7B0R7</accession>
<name>A0A9P7B0R7_9HELO</name>
<dbReference type="GO" id="GO:0005634">
    <property type="term" value="C:nucleus"/>
    <property type="evidence" value="ECO:0007669"/>
    <property type="project" value="TreeGrafter"/>
</dbReference>
<dbReference type="OrthoDB" id="300709at2759"/>
<keyword evidence="2" id="KW-0521">NADP</keyword>
<proteinExistence type="inferred from homology"/>
<dbReference type="SUPFAM" id="SSF51735">
    <property type="entry name" value="NAD(P)-binding Rossmann-fold domains"/>
    <property type="match status" value="1"/>
</dbReference>
<dbReference type="Gene3D" id="3.90.25.10">
    <property type="entry name" value="UDP-galactose 4-epimerase, domain 1"/>
    <property type="match status" value="1"/>
</dbReference>
<dbReference type="AlphaFoldDB" id="A0A9P7B0R7"/>
<evidence type="ECO:0000313" key="4">
    <source>
        <dbReference type="EMBL" id="KAG0652456.1"/>
    </source>
</evidence>
<dbReference type="InterPro" id="IPR008030">
    <property type="entry name" value="NmrA-like"/>
</dbReference>
<dbReference type="InterPro" id="IPR051164">
    <property type="entry name" value="NmrA-like_oxidored"/>
</dbReference>
<feature type="domain" description="NmrA-like" evidence="3">
    <location>
        <begin position="5"/>
        <end position="242"/>
    </location>
</feature>
<dbReference type="InterPro" id="IPR036291">
    <property type="entry name" value="NAD(P)-bd_dom_sf"/>
</dbReference>
<evidence type="ECO:0000259" key="3">
    <source>
        <dbReference type="Pfam" id="PF05368"/>
    </source>
</evidence>
<evidence type="ECO:0000256" key="2">
    <source>
        <dbReference type="ARBA" id="ARBA00022857"/>
    </source>
</evidence>
<gene>
    <name evidence="4" type="ORF">D0Z07_0046</name>
</gene>
<reference evidence="4" key="1">
    <citation type="submission" date="2019-07" db="EMBL/GenBank/DDBJ databases">
        <title>Hyphodiscus hymeniophilus genome sequencing and assembly.</title>
        <authorList>
            <person name="Kramer G."/>
            <person name="Nodwell J."/>
        </authorList>
    </citation>
    <scope>NUCLEOTIDE SEQUENCE</scope>
    <source>
        <strain evidence="4">ATCC 34498</strain>
    </source>
</reference>
<organism evidence="4 5">
    <name type="scientific">Hyphodiscus hymeniophilus</name>
    <dbReference type="NCBI Taxonomy" id="353542"/>
    <lineage>
        <taxon>Eukaryota</taxon>
        <taxon>Fungi</taxon>
        <taxon>Dikarya</taxon>
        <taxon>Ascomycota</taxon>
        <taxon>Pezizomycotina</taxon>
        <taxon>Leotiomycetes</taxon>
        <taxon>Helotiales</taxon>
        <taxon>Hyphodiscaceae</taxon>
        <taxon>Hyphodiscus</taxon>
    </lineage>
</organism>
<dbReference type="EMBL" id="VNKQ01000002">
    <property type="protein sequence ID" value="KAG0652456.1"/>
    <property type="molecule type" value="Genomic_DNA"/>
</dbReference>
<protein>
    <recommendedName>
        <fullName evidence="3">NmrA-like domain-containing protein</fullName>
    </recommendedName>
</protein>
<evidence type="ECO:0000256" key="1">
    <source>
        <dbReference type="ARBA" id="ARBA00006328"/>
    </source>
</evidence>
<dbReference type="Proteomes" id="UP000785200">
    <property type="component" value="Unassembled WGS sequence"/>
</dbReference>
<dbReference type="PANTHER" id="PTHR42748:SF14">
    <property type="entry name" value="SNOAL-LIKE DOMAIN-CONTAINING PROTEIN"/>
    <property type="match status" value="1"/>
</dbReference>
<keyword evidence="5" id="KW-1185">Reference proteome</keyword>
<sequence length="329" mass="36748">MTQSNKIVLVVGGTGAQGVPVIEGSLETAEARSLSSLSHVTLFQGDCYNESDLQKAFEGVQLAFVNTNGFAIGEKAEIYWGIRMYELARQHHLEHFVWGGVDYGSKLGGFAKKYRCGHLDGKNKVTEYLKSQPTSPMAWSVLSSCPYIEMTQGGGSWGPRKDESDTWVFSVPLGNGAAPMIHLEDLGKYARWIFDNRSESNGMNLEVATCHVSLKDLVEAFQNVTGKPAKSLDLTPEEYFSRKDLNNVNPDMKLAHGTDGSDSTVMTARENFTGFHHVWRDNLASRDYKLLDKILPDRVKTLEEWMRKSNYTAGEFKPVLVDGKRGYFR</sequence>
<dbReference type="Gene3D" id="3.40.50.720">
    <property type="entry name" value="NAD(P)-binding Rossmann-like Domain"/>
    <property type="match status" value="1"/>
</dbReference>
<comment type="similarity">
    <text evidence="1">Belongs to the NmrA-type oxidoreductase family.</text>
</comment>
<evidence type="ECO:0000313" key="5">
    <source>
        <dbReference type="Proteomes" id="UP000785200"/>
    </source>
</evidence>
<comment type="caution">
    <text evidence="4">The sequence shown here is derived from an EMBL/GenBank/DDBJ whole genome shotgun (WGS) entry which is preliminary data.</text>
</comment>